<keyword evidence="2" id="KW-1185">Reference proteome</keyword>
<dbReference type="InterPro" id="IPR029058">
    <property type="entry name" value="AB_hydrolase_fold"/>
</dbReference>
<dbReference type="EMBL" id="FNEM01000001">
    <property type="protein sequence ID" value="SDI45761.1"/>
    <property type="molecule type" value="Genomic_DNA"/>
</dbReference>
<protein>
    <submittedName>
        <fullName evidence="1">PEP-CTERM protein-sorting domain-containing protein</fullName>
    </submittedName>
</protein>
<evidence type="ECO:0000313" key="1">
    <source>
        <dbReference type="EMBL" id="SDI45761.1"/>
    </source>
</evidence>
<dbReference type="SUPFAM" id="SSF53474">
    <property type="entry name" value="alpha/beta-Hydrolases"/>
    <property type="match status" value="1"/>
</dbReference>
<gene>
    <name evidence="1" type="ORF">SAMN04488540_101454</name>
</gene>
<dbReference type="AlphaFoldDB" id="A0A1G8KQL6"/>
<dbReference type="Proteomes" id="UP000199527">
    <property type="component" value="Unassembled WGS sequence"/>
</dbReference>
<proteinExistence type="predicted"/>
<evidence type="ECO:0000313" key="2">
    <source>
        <dbReference type="Proteomes" id="UP000199527"/>
    </source>
</evidence>
<dbReference type="NCBIfam" id="TIGR02595">
    <property type="entry name" value="PEP_CTERM"/>
    <property type="match status" value="1"/>
</dbReference>
<dbReference type="InterPro" id="IPR013424">
    <property type="entry name" value="Ice-binding_C"/>
</dbReference>
<organism evidence="1 2">
    <name type="scientific">Ferrimonas sediminum</name>
    <dbReference type="NCBI Taxonomy" id="718193"/>
    <lineage>
        <taxon>Bacteria</taxon>
        <taxon>Pseudomonadati</taxon>
        <taxon>Pseudomonadota</taxon>
        <taxon>Gammaproteobacteria</taxon>
        <taxon>Alteromonadales</taxon>
        <taxon>Ferrimonadaceae</taxon>
        <taxon>Ferrimonas</taxon>
    </lineage>
</organism>
<dbReference type="RefSeq" id="WP_090361241.1">
    <property type="nucleotide sequence ID" value="NZ_FNEM01000001.1"/>
</dbReference>
<dbReference type="Gene3D" id="3.40.50.1820">
    <property type="entry name" value="alpha/beta hydrolase"/>
    <property type="match status" value="1"/>
</dbReference>
<dbReference type="OrthoDB" id="8478808at2"/>
<reference evidence="2" key="1">
    <citation type="submission" date="2016-10" db="EMBL/GenBank/DDBJ databases">
        <authorList>
            <person name="Varghese N."/>
            <person name="Submissions S."/>
        </authorList>
    </citation>
    <scope>NUCLEOTIDE SEQUENCE [LARGE SCALE GENOMIC DNA]</scope>
    <source>
        <strain evidence="2">DSM 23317</strain>
    </source>
</reference>
<sequence>MSLLWVTDIWGQHSTLTARIERLTDVAGDCQLLDPYAGQPFAFADEQQAYDYFLCRCSKPGYVDKLEAWLECHPEPVTLLGFSAGANAIAQLLRRRSFPQVQRVLMIYGNELPLEPLPVTTHLLLCRDDAGVSDATLDWPASVQICDAGHGFMNPRSPNYDAQAADTGWRWIQSLIAG</sequence>
<name>A0A1G8KQL6_9GAMM</name>
<accession>A0A1G8KQL6</accession>